<dbReference type="Proteomes" id="UP000249890">
    <property type="component" value="Chromosome"/>
</dbReference>
<dbReference type="OrthoDB" id="1700423at2"/>
<dbReference type="GO" id="GO:0005886">
    <property type="term" value="C:plasma membrane"/>
    <property type="evidence" value="ECO:0007669"/>
    <property type="project" value="UniProtKB-SubCell"/>
</dbReference>
<evidence type="ECO:0000313" key="2">
    <source>
        <dbReference type="EMBL" id="ASA24118.1"/>
    </source>
</evidence>
<dbReference type="Pfam" id="PF12679">
    <property type="entry name" value="ABC2_membrane_2"/>
    <property type="match status" value="1"/>
</dbReference>
<feature type="transmembrane region" description="Helical" evidence="1">
    <location>
        <begin position="390"/>
        <end position="408"/>
    </location>
</feature>
<organism evidence="2 3">
    <name type="scientific">Paenibacillus donghaensis</name>
    <dbReference type="NCBI Taxonomy" id="414771"/>
    <lineage>
        <taxon>Bacteria</taxon>
        <taxon>Bacillati</taxon>
        <taxon>Bacillota</taxon>
        <taxon>Bacilli</taxon>
        <taxon>Bacillales</taxon>
        <taxon>Paenibacillaceae</taxon>
        <taxon>Paenibacillus</taxon>
    </lineage>
</organism>
<dbReference type="GO" id="GO:0140359">
    <property type="term" value="F:ABC-type transporter activity"/>
    <property type="evidence" value="ECO:0007669"/>
    <property type="project" value="InterPro"/>
</dbReference>
<feature type="transmembrane region" description="Helical" evidence="1">
    <location>
        <begin position="253"/>
        <end position="277"/>
    </location>
</feature>
<evidence type="ECO:0000313" key="3">
    <source>
        <dbReference type="Proteomes" id="UP000249890"/>
    </source>
</evidence>
<accession>A0A2Z2KVW5</accession>
<proteinExistence type="predicted"/>
<feature type="transmembrane region" description="Helical" evidence="1">
    <location>
        <begin position="203"/>
        <end position="223"/>
    </location>
</feature>
<gene>
    <name evidence="2" type="ORF">B9T62_27035</name>
</gene>
<feature type="transmembrane region" description="Helical" evidence="1">
    <location>
        <begin position="329"/>
        <end position="346"/>
    </location>
</feature>
<feature type="transmembrane region" description="Helical" evidence="1">
    <location>
        <begin position="297"/>
        <end position="322"/>
    </location>
</feature>
<dbReference type="AlphaFoldDB" id="A0A2Z2KVW5"/>
<dbReference type="KEGG" id="pdh:B9T62_27035"/>
<reference evidence="2 3" key="1">
    <citation type="submission" date="2017-06" db="EMBL/GenBank/DDBJ databases">
        <title>Complete genome sequence of Paenibacillus donghaensis KCTC 13049T isolated from East Sea sediment, South Korea.</title>
        <authorList>
            <person name="Jung B.K."/>
            <person name="Hong S.-J."/>
            <person name="Shin J.-H."/>
        </authorList>
    </citation>
    <scope>NUCLEOTIDE SEQUENCE [LARGE SCALE GENOMIC DNA]</scope>
    <source>
        <strain evidence="2 3">KCTC 13049</strain>
    </source>
</reference>
<dbReference type="RefSeq" id="WP_087918100.1">
    <property type="nucleotide sequence ID" value="NZ_CP021780.1"/>
</dbReference>
<protein>
    <submittedName>
        <fullName evidence="2">Uncharacterized protein</fullName>
    </submittedName>
</protein>
<dbReference type="EMBL" id="CP021780">
    <property type="protein sequence ID" value="ASA24118.1"/>
    <property type="molecule type" value="Genomic_DNA"/>
</dbReference>
<name>A0A2Z2KVW5_9BACL</name>
<sequence>MNLLTRFEFQKILRRKTTLAGIGCMLLFTLLSVYLSVHGVQWTDEKGDDLNGKAGISLKRQQTHELAGNLDPVKISMVLERYQKADNDPDNQVPSPDGNGMVLSNEAYGKFIARDSAITNLIRSVFSPVDGYDYYVIDSMTAEEAAGFYEVRRDKIKQRLNMDYTYGNYTEADKAYFLEKNDKLAVPFKFDYAEGWEKVLQNLSALGMVAAFVISLSLAPMFAGEYQSGADSLILSSRYGQTKLIMAKLRAGILFTTGFFWITNLILLVLTLLFFGINGWNSNLQIIAIMSPYGFTLLQTYLLSVLIGYLACLMIMALTLVLSAVMRSPFQVIIVTAAVLIVPMFIPDSKRSRLFNHMMSLLPSNMLEGYTSFTTNEVYHMFGQLVPQPYVIAGTAVVFTLLLLPVAYRRFSTHQVA</sequence>
<keyword evidence="1" id="KW-0812">Transmembrane</keyword>
<evidence type="ECO:0000256" key="1">
    <source>
        <dbReference type="SAM" id="Phobius"/>
    </source>
</evidence>
<dbReference type="PANTHER" id="PTHR37305">
    <property type="entry name" value="INTEGRAL MEMBRANE PROTEIN-RELATED"/>
    <property type="match status" value="1"/>
</dbReference>
<keyword evidence="1" id="KW-0472">Membrane</keyword>
<keyword evidence="1" id="KW-1133">Transmembrane helix</keyword>
<dbReference type="PANTHER" id="PTHR37305:SF1">
    <property type="entry name" value="MEMBRANE PROTEIN"/>
    <property type="match status" value="1"/>
</dbReference>
<keyword evidence="3" id="KW-1185">Reference proteome</keyword>
<feature type="transmembrane region" description="Helical" evidence="1">
    <location>
        <begin position="20"/>
        <end position="37"/>
    </location>
</feature>